<feature type="transmembrane region" description="Helical" evidence="11">
    <location>
        <begin position="170"/>
        <end position="192"/>
    </location>
</feature>
<keyword evidence="7 11" id="KW-0378">Hydrolase</keyword>
<name>A0A7S4PP51_GUITH</name>
<keyword evidence="5 11" id="KW-0645">Protease</keyword>
<feature type="transmembrane region" description="Helical" evidence="11">
    <location>
        <begin position="120"/>
        <end position="139"/>
    </location>
</feature>
<evidence type="ECO:0000256" key="12">
    <source>
        <dbReference type="SAM" id="MobiDB-lite"/>
    </source>
</evidence>
<proteinExistence type="inferred from homology"/>
<feature type="compositionally biased region" description="Basic and acidic residues" evidence="12">
    <location>
        <begin position="1"/>
        <end position="15"/>
    </location>
</feature>
<evidence type="ECO:0000256" key="8">
    <source>
        <dbReference type="ARBA" id="ARBA00022825"/>
    </source>
</evidence>
<keyword evidence="6 11" id="KW-0812">Transmembrane</keyword>
<keyword evidence="10 11" id="KW-0472">Membrane</keyword>
<evidence type="ECO:0000256" key="1">
    <source>
        <dbReference type="ARBA" id="ARBA00000156"/>
    </source>
</evidence>
<dbReference type="Gene3D" id="1.20.1540.10">
    <property type="entry name" value="Rhomboid-like"/>
    <property type="match status" value="1"/>
</dbReference>
<dbReference type="EMBL" id="HBKN01050561">
    <property type="protein sequence ID" value="CAE2341407.1"/>
    <property type="molecule type" value="Transcribed_RNA"/>
</dbReference>
<feature type="transmembrane region" description="Helical" evidence="11">
    <location>
        <begin position="232"/>
        <end position="253"/>
    </location>
</feature>
<dbReference type="InterPro" id="IPR035952">
    <property type="entry name" value="Rhomboid-like_sf"/>
</dbReference>
<evidence type="ECO:0000256" key="5">
    <source>
        <dbReference type="ARBA" id="ARBA00022670"/>
    </source>
</evidence>
<dbReference type="PANTHER" id="PTHR22936:SF69">
    <property type="entry name" value="RHOMBOID-LIKE PROTEIN"/>
    <property type="match status" value="1"/>
</dbReference>
<dbReference type="OMA" id="TWKSFIM"/>
<organism evidence="14">
    <name type="scientific">Guillardia theta</name>
    <name type="common">Cryptophyte</name>
    <name type="synonym">Cryptomonas phi</name>
    <dbReference type="NCBI Taxonomy" id="55529"/>
    <lineage>
        <taxon>Eukaryota</taxon>
        <taxon>Cryptophyceae</taxon>
        <taxon>Pyrenomonadales</taxon>
        <taxon>Geminigeraceae</taxon>
        <taxon>Guillardia</taxon>
    </lineage>
</organism>
<evidence type="ECO:0000256" key="9">
    <source>
        <dbReference type="ARBA" id="ARBA00022989"/>
    </source>
</evidence>
<keyword evidence="9 11" id="KW-1133">Transmembrane helix</keyword>
<evidence type="ECO:0000256" key="4">
    <source>
        <dbReference type="ARBA" id="ARBA00013039"/>
    </source>
</evidence>
<comment type="catalytic activity">
    <reaction evidence="1 11">
        <text>Cleaves type-1 transmembrane domains using a catalytic dyad composed of serine and histidine that are contributed by different transmembrane domains.</text>
        <dbReference type="EC" id="3.4.21.105"/>
    </reaction>
</comment>
<dbReference type="Pfam" id="PF01694">
    <property type="entry name" value="Rhomboid"/>
    <property type="match status" value="1"/>
</dbReference>
<evidence type="ECO:0000256" key="6">
    <source>
        <dbReference type="ARBA" id="ARBA00022692"/>
    </source>
</evidence>
<feature type="transmembrane region" description="Helical" evidence="11">
    <location>
        <begin position="290"/>
        <end position="310"/>
    </location>
</feature>
<dbReference type="GO" id="GO:0004252">
    <property type="term" value="F:serine-type endopeptidase activity"/>
    <property type="evidence" value="ECO:0007669"/>
    <property type="project" value="InterPro"/>
</dbReference>
<feature type="transmembrane region" description="Helical" evidence="11">
    <location>
        <begin position="322"/>
        <end position="340"/>
    </location>
</feature>
<evidence type="ECO:0000256" key="3">
    <source>
        <dbReference type="ARBA" id="ARBA00009045"/>
    </source>
</evidence>
<evidence type="ECO:0000256" key="11">
    <source>
        <dbReference type="RuleBase" id="RU362115"/>
    </source>
</evidence>
<reference evidence="14" key="1">
    <citation type="submission" date="2021-01" db="EMBL/GenBank/DDBJ databases">
        <authorList>
            <person name="Corre E."/>
            <person name="Pelletier E."/>
            <person name="Niang G."/>
            <person name="Scheremetjew M."/>
            <person name="Finn R."/>
            <person name="Kale V."/>
            <person name="Holt S."/>
            <person name="Cochrane G."/>
            <person name="Meng A."/>
            <person name="Brown T."/>
            <person name="Cohen L."/>
        </authorList>
    </citation>
    <scope>NUCLEOTIDE SEQUENCE</scope>
    <source>
        <strain evidence="14">CCMP 2712</strain>
    </source>
</reference>
<comment type="function">
    <text evidence="11">Serine protease involved in intramembrane proteolysis.</text>
</comment>
<feature type="domain" description="Peptidase S54 rhomboid" evidence="13">
    <location>
        <begin position="168"/>
        <end position="306"/>
    </location>
</feature>
<feature type="transmembrane region" description="Helical" evidence="11">
    <location>
        <begin position="204"/>
        <end position="226"/>
    </location>
</feature>
<evidence type="ECO:0000256" key="10">
    <source>
        <dbReference type="ARBA" id="ARBA00023136"/>
    </source>
</evidence>
<evidence type="ECO:0000256" key="7">
    <source>
        <dbReference type="ARBA" id="ARBA00022801"/>
    </source>
</evidence>
<protein>
    <recommendedName>
        <fullName evidence="4">rhomboid protease</fullName>
        <ecNumber evidence="4">3.4.21.105</ecNumber>
    </recommendedName>
</protein>
<dbReference type="AlphaFoldDB" id="A0A7S4PP51"/>
<keyword evidence="8 11" id="KW-0720">Serine protease</keyword>
<comment type="similarity">
    <text evidence="3 11">Belongs to the peptidase S54 family.</text>
</comment>
<feature type="transmembrane region" description="Helical" evidence="11">
    <location>
        <begin position="265"/>
        <end position="284"/>
    </location>
</feature>
<evidence type="ECO:0000259" key="13">
    <source>
        <dbReference type="Pfam" id="PF01694"/>
    </source>
</evidence>
<sequence length="352" mass="37849">MPIRTMDDIRKEREATGGTGQASFVSPTPNPWAGGAGAGGGGMGAAGGNYTTAGGYTPIPDQYSMGGVGASEVFIDACGETVPVSSLSPWQLPMAMCCPCCLGNPCSENRQKWYLSQLQTFIGIITMLQVLVFVIEVALSNSWSAILDVPSPVLAVMGGKVAPLIAAGEYWRLITPIMLHAGLFHLLINAFTQCMFGIQLEREWGAAQIAIIYVCAGIYGNILSVLFAPQALSIGCSGAIFGLFGAQVAYITGMWRQLGDLQKKMLILSLSLSFIFIFVFSFSVGVDMSAHMGGFVAGMVMGLGYFSHLWHEDNFWYQYGKVIAFCTVLFTSLIAIVYFFHNEELGYGKDGF</sequence>
<comment type="subcellular location">
    <subcellularLocation>
        <location evidence="2 11">Membrane</location>
        <topology evidence="2 11">Multi-pass membrane protein</topology>
    </subcellularLocation>
</comment>
<dbReference type="InterPro" id="IPR002610">
    <property type="entry name" value="Peptidase_S54_rhomboid-like"/>
</dbReference>
<dbReference type="EC" id="3.4.21.105" evidence="4"/>
<dbReference type="GO" id="GO:0006508">
    <property type="term" value="P:proteolysis"/>
    <property type="evidence" value="ECO:0007669"/>
    <property type="project" value="UniProtKB-KW"/>
</dbReference>
<gene>
    <name evidence="14" type="ORF">GTHE00462_LOCUS39421</name>
</gene>
<dbReference type="PANTHER" id="PTHR22936">
    <property type="entry name" value="RHOMBOID-RELATED"/>
    <property type="match status" value="1"/>
</dbReference>
<dbReference type="InterPro" id="IPR022764">
    <property type="entry name" value="Peptidase_S54_rhomboid_dom"/>
</dbReference>
<dbReference type="SUPFAM" id="SSF144091">
    <property type="entry name" value="Rhomboid-like"/>
    <property type="match status" value="1"/>
</dbReference>
<evidence type="ECO:0000256" key="2">
    <source>
        <dbReference type="ARBA" id="ARBA00004141"/>
    </source>
</evidence>
<dbReference type="GO" id="GO:0016020">
    <property type="term" value="C:membrane"/>
    <property type="evidence" value="ECO:0007669"/>
    <property type="project" value="UniProtKB-SubCell"/>
</dbReference>
<evidence type="ECO:0000313" key="14">
    <source>
        <dbReference type="EMBL" id="CAE2341407.1"/>
    </source>
</evidence>
<accession>A0A7S4PP51</accession>
<feature type="region of interest" description="Disordered" evidence="12">
    <location>
        <begin position="1"/>
        <end position="37"/>
    </location>
</feature>